<feature type="region of interest" description="Disordered" evidence="1">
    <location>
        <begin position="1"/>
        <end position="63"/>
    </location>
</feature>
<evidence type="ECO:0000313" key="2">
    <source>
        <dbReference type="EMBL" id="GBN29140.1"/>
    </source>
</evidence>
<feature type="compositionally biased region" description="Low complexity" evidence="1">
    <location>
        <begin position="50"/>
        <end position="61"/>
    </location>
</feature>
<comment type="caution">
    <text evidence="2">The sequence shown here is derived from an EMBL/GenBank/DDBJ whole genome shotgun (WGS) entry which is preliminary data.</text>
</comment>
<name>A0A4Y2MRZ5_ARAVE</name>
<evidence type="ECO:0000313" key="3">
    <source>
        <dbReference type="Proteomes" id="UP000499080"/>
    </source>
</evidence>
<dbReference type="AlphaFoldDB" id="A0A4Y2MRZ5"/>
<accession>A0A4Y2MRZ5</accession>
<dbReference type="Proteomes" id="UP000499080">
    <property type="component" value="Unassembled WGS sequence"/>
</dbReference>
<gene>
    <name evidence="2" type="ORF">AVEN_92042_1</name>
</gene>
<sequence length="95" mass="10664">MTKTTLEQAPLSKFPHHTSRRTFGTQKTIPITKKKKSTTISSESDVESMPSDPNVPDSNPNFEDAITYDAEESIICMTLDSDKHPEQRIIVDAQK</sequence>
<protein>
    <submittedName>
        <fullName evidence="2">Uncharacterized protein</fullName>
    </submittedName>
</protein>
<organism evidence="2 3">
    <name type="scientific">Araneus ventricosus</name>
    <name type="common">Orbweaver spider</name>
    <name type="synonym">Epeira ventricosa</name>
    <dbReference type="NCBI Taxonomy" id="182803"/>
    <lineage>
        <taxon>Eukaryota</taxon>
        <taxon>Metazoa</taxon>
        <taxon>Ecdysozoa</taxon>
        <taxon>Arthropoda</taxon>
        <taxon>Chelicerata</taxon>
        <taxon>Arachnida</taxon>
        <taxon>Araneae</taxon>
        <taxon>Araneomorphae</taxon>
        <taxon>Entelegynae</taxon>
        <taxon>Araneoidea</taxon>
        <taxon>Araneidae</taxon>
        <taxon>Araneus</taxon>
    </lineage>
</organism>
<evidence type="ECO:0000256" key="1">
    <source>
        <dbReference type="SAM" id="MobiDB-lite"/>
    </source>
</evidence>
<proteinExistence type="predicted"/>
<dbReference type="EMBL" id="BGPR01007738">
    <property type="protein sequence ID" value="GBN29140.1"/>
    <property type="molecule type" value="Genomic_DNA"/>
</dbReference>
<reference evidence="2 3" key="1">
    <citation type="journal article" date="2019" name="Sci. Rep.">
        <title>Orb-weaving spider Araneus ventricosus genome elucidates the spidroin gene catalogue.</title>
        <authorList>
            <person name="Kono N."/>
            <person name="Nakamura H."/>
            <person name="Ohtoshi R."/>
            <person name="Moran D.A.P."/>
            <person name="Shinohara A."/>
            <person name="Yoshida Y."/>
            <person name="Fujiwara M."/>
            <person name="Mori M."/>
            <person name="Tomita M."/>
            <person name="Arakawa K."/>
        </authorList>
    </citation>
    <scope>NUCLEOTIDE SEQUENCE [LARGE SCALE GENOMIC DNA]</scope>
</reference>
<keyword evidence="3" id="KW-1185">Reference proteome</keyword>